<dbReference type="RefSeq" id="WP_093964257.1">
    <property type="nucleotide sequence ID" value="NZ_FXYG01000003.1"/>
</dbReference>
<gene>
    <name evidence="2" type="ORF">RUA8715_02791</name>
</gene>
<dbReference type="OrthoDB" id="7629596at2"/>
<protein>
    <recommendedName>
        <fullName evidence="4">Lipopolysaccharide-assembly</fullName>
    </recommendedName>
</protein>
<name>A0A238KSL6_9RHOB</name>
<sequence>MSLFDRRKLLLSLAALTVAPACGFQPVYAPGGAGSELYGKVAVSAPDSVESYLLVQNLEQSLGRSVSSAKDYSLNVQVSTVTRGAAITTSNETNRYSIDGRASYTLKSNETGQILVSGTVADFVGYSAAGSTVSTLADERDAKERLMVILSDQIVTRLYSAPGLAS</sequence>
<organism evidence="2 3">
    <name type="scientific">Ruegeria arenilitoris</name>
    <dbReference type="NCBI Taxonomy" id="1173585"/>
    <lineage>
        <taxon>Bacteria</taxon>
        <taxon>Pseudomonadati</taxon>
        <taxon>Pseudomonadota</taxon>
        <taxon>Alphaproteobacteria</taxon>
        <taxon>Rhodobacterales</taxon>
        <taxon>Roseobacteraceae</taxon>
        <taxon>Ruegeria</taxon>
    </lineage>
</organism>
<evidence type="ECO:0000256" key="1">
    <source>
        <dbReference type="SAM" id="SignalP"/>
    </source>
</evidence>
<dbReference type="Pfam" id="PF04390">
    <property type="entry name" value="LptE"/>
    <property type="match status" value="1"/>
</dbReference>
<dbReference type="InterPro" id="IPR007485">
    <property type="entry name" value="LPS_assembly_LptE"/>
</dbReference>
<evidence type="ECO:0000313" key="2">
    <source>
        <dbReference type="EMBL" id="SMX45815.1"/>
    </source>
</evidence>
<dbReference type="AlphaFoldDB" id="A0A238KSL6"/>
<reference evidence="3" key="1">
    <citation type="submission" date="2017-05" db="EMBL/GenBank/DDBJ databases">
        <authorList>
            <person name="Rodrigo-Torres L."/>
            <person name="Arahal R. D."/>
            <person name="Lucena T."/>
        </authorList>
    </citation>
    <scope>NUCLEOTIDE SEQUENCE [LARGE SCALE GENOMIC DNA]</scope>
    <source>
        <strain evidence="3">CECT 8715</strain>
    </source>
</reference>
<dbReference type="GO" id="GO:0043165">
    <property type="term" value="P:Gram-negative-bacterium-type cell outer membrane assembly"/>
    <property type="evidence" value="ECO:0007669"/>
    <property type="project" value="InterPro"/>
</dbReference>
<dbReference type="Proteomes" id="UP000202485">
    <property type="component" value="Unassembled WGS sequence"/>
</dbReference>
<feature type="signal peptide" evidence="1">
    <location>
        <begin position="1"/>
        <end position="23"/>
    </location>
</feature>
<dbReference type="Gene3D" id="3.30.160.150">
    <property type="entry name" value="Lipoprotein like domain"/>
    <property type="match status" value="1"/>
</dbReference>
<feature type="chain" id="PRO_5013099483" description="Lipopolysaccharide-assembly" evidence="1">
    <location>
        <begin position="24"/>
        <end position="166"/>
    </location>
</feature>
<evidence type="ECO:0008006" key="4">
    <source>
        <dbReference type="Google" id="ProtNLM"/>
    </source>
</evidence>
<dbReference type="GO" id="GO:0019867">
    <property type="term" value="C:outer membrane"/>
    <property type="evidence" value="ECO:0007669"/>
    <property type="project" value="InterPro"/>
</dbReference>
<proteinExistence type="predicted"/>
<evidence type="ECO:0000313" key="3">
    <source>
        <dbReference type="Proteomes" id="UP000202485"/>
    </source>
</evidence>
<dbReference type="EMBL" id="FXYG01000003">
    <property type="protein sequence ID" value="SMX45815.1"/>
    <property type="molecule type" value="Genomic_DNA"/>
</dbReference>
<keyword evidence="1" id="KW-0732">Signal</keyword>
<keyword evidence="3" id="KW-1185">Reference proteome</keyword>
<accession>A0A238KSL6</accession>